<evidence type="ECO:0000313" key="2">
    <source>
        <dbReference type="EMBL" id="ETW42589.1"/>
    </source>
</evidence>
<reference evidence="2 3" key="1">
    <citation type="submission" date="2013-02" db="EMBL/GenBank/DDBJ databases">
        <title>The Genome Annotation of Plasmodium falciparum NF135/5.C10.</title>
        <authorList>
            <consortium name="The Broad Institute Genome Sequencing Platform"/>
            <consortium name="The Broad Institute Genome Sequencing Center for Infectious Disease"/>
            <person name="Neafsey D."/>
            <person name="Hoffman S."/>
            <person name="Volkman S."/>
            <person name="Rosenthal P."/>
            <person name="Walker B."/>
            <person name="Young S.K."/>
            <person name="Zeng Q."/>
            <person name="Gargeya S."/>
            <person name="Fitzgerald M."/>
            <person name="Haas B."/>
            <person name="Abouelleil A."/>
            <person name="Allen A.W."/>
            <person name="Alvarado L."/>
            <person name="Arachchi H.M."/>
            <person name="Berlin A.M."/>
            <person name="Chapman S.B."/>
            <person name="Gainer-Dewar J."/>
            <person name="Goldberg J."/>
            <person name="Griggs A."/>
            <person name="Gujja S."/>
            <person name="Hansen M."/>
            <person name="Howarth C."/>
            <person name="Imamovic A."/>
            <person name="Ireland A."/>
            <person name="Larimer J."/>
            <person name="McCowan C."/>
            <person name="Murphy C."/>
            <person name="Pearson M."/>
            <person name="Poon T.W."/>
            <person name="Priest M."/>
            <person name="Roberts A."/>
            <person name="Saif S."/>
            <person name="Shea T."/>
            <person name="Sisk P."/>
            <person name="Sykes S."/>
            <person name="Wortman J."/>
            <person name="Nusbaum C."/>
            <person name="Birren B."/>
        </authorList>
    </citation>
    <scope>NUCLEOTIDE SEQUENCE [LARGE SCALE GENOMIC DNA]</scope>
    <source>
        <strain evidence="2 3">NF135/5.C10</strain>
    </source>
</reference>
<accession>W4IHP9</accession>
<dbReference type="OrthoDB" id="391710at2759"/>
<protein>
    <submittedName>
        <fullName evidence="2">Uncharacterized protein</fullName>
    </submittedName>
</protein>
<dbReference type="EMBL" id="KI926048">
    <property type="protein sequence ID" value="ETW42589.1"/>
    <property type="molecule type" value="Genomic_DNA"/>
</dbReference>
<keyword evidence="1" id="KW-0812">Transmembrane</keyword>
<evidence type="ECO:0000313" key="3">
    <source>
        <dbReference type="Proteomes" id="UP000019114"/>
    </source>
</evidence>
<reference evidence="2 3" key="2">
    <citation type="submission" date="2013-02" db="EMBL/GenBank/DDBJ databases">
        <title>The Genome Sequence of Plasmodium falciparum NF135/5.C10.</title>
        <authorList>
            <consortium name="The Broad Institute Genome Sequencing Platform"/>
            <consortium name="The Broad Institute Genome Sequencing Center for Infectious Disease"/>
            <person name="Neafsey D."/>
            <person name="Cheeseman I."/>
            <person name="Volkman S."/>
            <person name="Adams J."/>
            <person name="Walker B."/>
            <person name="Young S.K."/>
            <person name="Zeng Q."/>
            <person name="Gargeya S."/>
            <person name="Fitzgerald M."/>
            <person name="Haas B."/>
            <person name="Abouelleil A."/>
            <person name="Alvarado L."/>
            <person name="Arachchi H.M."/>
            <person name="Berlin A.M."/>
            <person name="Chapman S.B."/>
            <person name="Dewar J."/>
            <person name="Goldberg J."/>
            <person name="Griggs A."/>
            <person name="Gujja S."/>
            <person name="Hansen M."/>
            <person name="Howarth C."/>
            <person name="Imamovic A."/>
            <person name="Larimer J."/>
            <person name="McCowan C."/>
            <person name="Murphy C."/>
            <person name="Neiman D."/>
            <person name="Pearson M."/>
            <person name="Priest M."/>
            <person name="Roberts A."/>
            <person name="Saif S."/>
            <person name="Shea T."/>
            <person name="Sisk P."/>
            <person name="Sykes S."/>
            <person name="Wortman J."/>
            <person name="Nusbaum C."/>
            <person name="Birren B."/>
        </authorList>
    </citation>
    <scope>NUCLEOTIDE SEQUENCE [LARGE SCALE GENOMIC DNA]</scope>
    <source>
        <strain evidence="2 3">NF135/5.C10</strain>
    </source>
</reference>
<feature type="transmembrane region" description="Helical" evidence="1">
    <location>
        <begin position="100"/>
        <end position="121"/>
    </location>
</feature>
<organism evidence="2 3">
    <name type="scientific">Plasmodium falciparum NF135/5.C10</name>
    <dbReference type="NCBI Taxonomy" id="1036726"/>
    <lineage>
        <taxon>Eukaryota</taxon>
        <taxon>Sar</taxon>
        <taxon>Alveolata</taxon>
        <taxon>Apicomplexa</taxon>
        <taxon>Aconoidasida</taxon>
        <taxon>Haemosporida</taxon>
        <taxon>Plasmodiidae</taxon>
        <taxon>Plasmodium</taxon>
        <taxon>Plasmodium (Laverania)</taxon>
    </lineage>
</organism>
<keyword evidence="1" id="KW-1133">Transmembrane helix</keyword>
<sequence>MSQSNNKITRAQIDGIKSSELELFKSMIIPFNATVEQYNKDDESAIVQFKNGVEKKHIESLGSYKIKPLSYDSSDKSDQSLRKRNVNFICDRIVIDEHDIINIFLNATLIAPVIFVLLKLINNVIFYNLV</sequence>
<evidence type="ECO:0000256" key="1">
    <source>
        <dbReference type="SAM" id="Phobius"/>
    </source>
</evidence>
<proteinExistence type="predicted"/>
<keyword evidence="1" id="KW-0472">Membrane</keyword>
<dbReference type="Proteomes" id="UP000019114">
    <property type="component" value="Unassembled WGS sequence"/>
</dbReference>
<gene>
    <name evidence="2" type="ORF">PFNF135_02862</name>
</gene>
<dbReference type="AlphaFoldDB" id="W4IHP9"/>
<name>W4IHP9_PLAFA</name>